<dbReference type="PANTHER" id="PTHR30136">
    <property type="entry name" value="HELIX-TURN-HELIX TRANSCRIPTIONAL REGULATOR, ICLR FAMILY"/>
    <property type="match status" value="1"/>
</dbReference>
<dbReference type="GO" id="GO:0003700">
    <property type="term" value="F:DNA-binding transcription factor activity"/>
    <property type="evidence" value="ECO:0007669"/>
    <property type="project" value="TreeGrafter"/>
</dbReference>
<keyword evidence="7" id="KW-1185">Reference proteome</keyword>
<evidence type="ECO:0000256" key="3">
    <source>
        <dbReference type="ARBA" id="ARBA00023163"/>
    </source>
</evidence>
<dbReference type="EMBL" id="WWEQ01000006">
    <property type="protein sequence ID" value="MYM18878.1"/>
    <property type="molecule type" value="Genomic_DNA"/>
</dbReference>
<dbReference type="SUPFAM" id="SSF55781">
    <property type="entry name" value="GAF domain-like"/>
    <property type="match status" value="1"/>
</dbReference>
<dbReference type="Gene3D" id="1.10.10.10">
    <property type="entry name" value="Winged helix-like DNA-binding domain superfamily/Winged helix DNA-binding domain"/>
    <property type="match status" value="1"/>
</dbReference>
<dbReference type="SUPFAM" id="SSF46785">
    <property type="entry name" value="Winged helix' DNA-binding domain"/>
    <property type="match status" value="1"/>
</dbReference>
<keyword evidence="3" id="KW-0804">Transcription</keyword>
<dbReference type="Gene3D" id="3.30.450.40">
    <property type="match status" value="1"/>
</dbReference>
<dbReference type="RefSeq" id="WP_160952319.1">
    <property type="nucleotide sequence ID" value="NZ_WWEQ01000006.1"/>
</dbReference>
<organism evidence="6 7">
    <name type="scientific">Brevibacterium rongguiense</name>
    <dbReference type="NCBI Taxonomy" id="2695267"/>
    <lineage>
        <taxon>Bacteria</taxon>
        <taxon>Bacillati</taxon>
        <taxon>Actinomycetota</taxon>
        <taxon>Actinomycetes</taxon>
        <taxon>Micrococcales</taxon>
        <taxon>Brevibacteriaceae</taxon>
        <taxon>Brevibacterium</taxon>
    </lineage>
</organism>
<evidence type="ECO:0000313" key="6">
    <source>
        <dbReference type="EMBL" id="MYM18878.1"/>
    </source>
</evidence>
<gene>
    <name evidence="6" type="ORF">GSY69_02490</name>
</gene>
<dbReference type="SMART" id="SM00346">
    <property type="entry name" value="HTH_ICLR"/>
    <property type="match status" value="1"/>
</dbReference>
<dbReference type="GO" id="GO:0003677">
    <property type="term" value="F:DNA binding"/>
    <property type="evidence" value="ECO:0007669"/>
    <property type="project" value="UniProtKB-KW"/>
</dbReference>
<dbReference type="InterPro" id="IPR036388">
    <property type="entry name" value="WH-like_DNA-bd_sf"/>
</dbReference>
<dbReference type="GO" id="GO:0045892">
    <property type="term" value="P:negative regulation of DNA-templated transcription"/>
    <property type="evidence" value="ECO:0007669"/>
    <property type="project" value="TreeGrafter"/>
</dbReference>
<dbReference type="InterPro" id="IPR005471">
    <property type="entry name" value="Tscrpt_reg_IclR_N"/>
</dbReference>
<dbReference type="InterPro" id="IPR029016">
    <property type="entry name" value="GAF-like_dom_sf"/>
</dbReference>
<feature type="domain" description="IclR-ED" evidence="5">
    <location>
        <begin position="65"/>
        <end position="248"/>
    </location>
</feature>
<dbReference type="Proteomes" id="UP000469215">
    <property type="component" value="Unassembled WGS sequence"/>
</dbReference>
<keyword evidence="1" id="KW-0805">Transcription regulation</keyword>
<dbReference type="PANTHER" id="PTHR30136:SF35">
    <property type="entry name" value="HTH-TYPE TRANSCRIPTIONAL REGULATOR RV1719"/>
    <property type="match status" value="1"/>
</dbReference>
<reference evidence="6 7" key="1">
    <citation type="submission" date="2020-01" db="EMBL/GenBank/DDBJ databases">
        <authorList>
            <person name="Deng T."/>
        </authorList>
    </citation>
    <scope>NUCLEOTIDE SEQUENCE [LARGE SCALE GENOMIC DNA]</scope>
    <source>
        <strain evidence="6 7">5221</strain>
    </source>
</reference>
<proteinExistence type="predicted"/>
<sequence length="248" mass="26221">MGDVPALRRAIALLRQLAGSNRPISAGALARGLDIPRSSIYELLAVLDELGFVAKAPGGYMLGAGVSELGSAFGRTNPLQRLAQPIVRRLAEDTDGTAQLSVLRGWETVYILKEQAVRSVAVITAAGVRMPAYLTATGRAMLTQLSKREVLALFTGEGAFVSRTGSGPQTVRELNGELGHERRRGYSLERGEVTPGIWTVGAPVLDALDRPVAGMGLCLPDSAYSAEAVEASAERVRAAAAELTARLR</sequence>
<keyword evidence="2" id="KW-0238">DNA-binding</keyword>
<dbReference type="Pfam" id="PF01614">
    <property type="entry name" value="IclR_C"/>
    <property type="match status" value="1"/>
</dbReference>
<name>A0A6N9H498_9MICO</name>
<evidence type="ECO:0000259" key="5">
    <source>
        <dbReference type="PROSITE" id="PS51078"/>
    </source>
</evidence>
<evidence type="ECO:0000313" key="7">
    <source>
        <dbReference type="Proteomes" id="UP000469215"/>
    </source>
</evidence>
<evidence type="ECO:0000259" key="4">
    <source>
        <dbReference type="PROSITE" id="PS51077"/>
    </source>
</evidence>
<dbReference type="PROSITE" id="PS51077">
    <property type="entry name" value="HTH_ICLR"/>
    <property type="match status" value="1"/>
</dbReference>
<evidence type="ECO:0000256" key="1">
    <source>
        <dbReference type="ARBA" id="ARBA00023015"/>
    </source>
</evidence>
<dbReference type="InterPro" id="IPR036390">
    <property type="entry name" value="WH_DNA-bd_sf"/>
</dbReference>
<feature type="domain" description="HTH iclR-type" evidence="4">
    <location>
        <begin position="4"/>
        <end position="64"/>
    </location>
</feature>
<dbReference type="AlphaFoldDB" id="A0A6N9H498"/>
<accession>A0A6N9H498</accession>
<dbReference type="InterPro" id="IPR014757">
    <property type="entry name" value="Tscrpt_reg_IclR_C"/>
</dbReference>
<dbReference type="InterPro" id="IPR050707">
    <property type="entry name" value="HTH_MetabolicPath_Reg"/>
</dbReference>
<protein>
    <submittedName>
        <fullName evidence="6">Helix-turn-helix domain-containing protein</fullName>
    </submittedName>
</protein>
<evidence type="ECO:0000256" key="2">
    <source>
        <dbReference type="ARBA" id="ARBA00023125"/>
    </source>
</evidence>
<dbReference type="PROSITE" id="PS51078">
    <property type="entry name" value="ICLR_ED"/>
    <property type="match status" value="1"/>
</dbReference>
<comment type="caution">
    <text evidence="6">The sequence shown here is derived from an EMBL/GenBank/DDBJ whole genome shotgun (WGS) entry which is preliminary data.</text>
</comment>
<dbReference type="Pfam" id="PF09339">
    <property type="entry name" value="HTH_IclR"/>
    <property type="match status" value="1"/>
</dbReference>